<reference evidence="2 3" key="1">
    <citation type="submission" date="2019-05" db="EMBL/GenBank/DDBJ databases">
        <title>Another draft genome of Portunus trituberculatus and its Hox gene families provides insights of decapod evolution.</title>
        <authorList>
            <person name="Jeong J.-H."/>
            <person name="Song I."/>
            <person name="Kim S."/>
            <person name="Choi T."/>
            <person name="Kim D."/>
            <person name="Ryu S."/>
            <person name="Kim W."/>
        </authorList>
    </citation>
    <scope>NUCLEOTIDE SEQUENCE [LARGE SCALE GENOMIC DNA]</scope>
    <source>
        <tissue evidence="2">Muscle</tissue>
    </source>
</reference>
<protein>
    <submittedName>
        <fullName evidence="2">Uncharacterized protein</fullName>
    </submittedName>
</protein>
<sequence>MSHLRHRLCLPPDSANPRRAVRYRHGR</sequence>
<evidence type="ECO:0000313" key="3">
    <source>
        <dbReference type="Proteomes" id="UP000324222"/>
    </source>
</evidence>
<gene>
    <name evidence="2" type="ORF">E2C01_098975</name>
</gene>
<accession>A0A5B7JZ39</accession>
<organism evidence="2 3">
    <name type="scientific">Portunus trituberculatus</name>
    <name type="common">Swimming crab</name>
    <name type="synonym">Neptunus trituberculatus</name>
    <dbReference type="NCBI Taxonomy" id="210409"/>
    <lineage>
        <taxon>Eukaryota</taxon>
        <taxon>Metazoa</taxon>
        <taxon>Ecdysozoa</taxon>
        <taxon>Arthropoda</taxon>
        <taxon>Crustacea</taxon>
        <taxon>Multicrustacea</taxon>
        <taxon>Malacostraca</taxon>
        <taxon>Eumalacostraca</taxon>
        <taxon>Eucarida</taxon>
        <taxon>Decapoda</taxon>
        <taxon>Pleocyemata</taxon>
        <taxon>Brachyura</taxon>
        <taxon>Eubrachyura</taxon>
        <taxon>Portunoidea</taxon>
        <taxon>Portunidae</taxon>
        <taxon>Portuninae</taxon>
        <taxon>Portunus</taxon>
    </lineage>
</organism>
<dbReference type="Proteomes" id="UP000324222">
    <property type="component" value="Unassembled WGS sequence"/>
</dbReference>
<proteinExistence type="predicted"/>
<name>A0A5B7JZ39_PORTR</name>
<evidence type="ECO:0000313" key="2">
    <source>
        <dbReference type="EMBL" id="MPD03342.1"/>
    </source>
</evidence>
<keyword evidence="3" id="KW-1185">Reference proteome</keyword>
<dbReference type="EMBL" id="VSRR010135739">
    <property type="protein sequence ID" value="MPD03342.1"/>
    <property type="molecule type" value="Genomic_DNA"/>
</dbReference>
<comment type="caution">
    <text evidence="2">The sequence shown here is derived from an EMBL/GenBank/DDBJ whole genome shotgun (WGS) entry which is preliminary data.</text>
</comment>
<dbReference type="AlphaFoldDB" id="A0A5B7JZ39"/>
<feature type="region of interest" description="Disordered" evidence="1">
    <location>
        <begin position="1"/>
        <end position="27"/>
    </location>
</feature>
<evidence type="ECO:0000256" key="1">
    <source>
        <dbReference type="SAM" id="MobiDB-lite"/>
    </source>
</evidence>